<dbReference type="Proteomes" id="UP000583929">
    <property type="component" value="Unassembled WGS sequence"/>
</dbReference>
<sequence length="148" mass="17091">MESLISQFTLLSDHALNEKNFDPSTIEDLMKLFEVEAYRSWAALELESHHEAEEAEIALEEAEEQLESAMEVAMNEFRRFEQEMERMVEEELNSLEAKAEGARKMGMLMEKVIDGIGIIELKCRTSKFGKQKSNFGSDPIRKLWEILS</sequence>
<dbReference type="EMBL" id="JAATIP010000215">
    <property type="protein sequence ID" value="KAF4359451.1"/>
    <property type="molecule type" value="Genomic_DNA"/>
</dbReference>
<accession>A0A7J6EM69</accession>
<comment type="caution">
    <text evidence="3">The sequence shown here is derived from an EMBL/GenBank/DDBJ whole genome shotgun (WGS) entry which is preliminary data.</text>
</comment>
<dbReference type="EMBL" id="JAATIQ010000810">
    <property type="protein sequence ID" value="KAF4347389.1"/>
    <property type="molecule type" value="Genomic_DNA"/>
</dbReference>
<evidence type="ECO:0000313" key="4">
    <source>
        <dbReference type="Proteomes" id="UP000525078"/>
    </source>
</evidence>
<protein>
    <submittedName>
        <fullName evidence="3">Uncharacterized protein</fullName>
    </submittedName>
</protein>
<keyword evidence="1" id="KW-0175">Coiled coil</keyword>
<dbReference type="AlphaFoldDB" id="A0A7J6EM69"/>
<dbReference type="PANTHER" id="PTHR37707:SF1">
    <property type="entry name" value="MATERNAL EFFECT EMBRYO ARREST 9"/>
    <property type="match status" value="1"/>
</dbReference>
<organism evidence="3 4">
    <name type="scientific">Cannabis sativa</name>
    <name type="common">Hemp</name>
    <name type="synonym">Marijuana</name>
    <dbReference type="NCBI Taxonomy" id="3483"/>
    <lineage>
        <taxon>Eukaryota</taxon>
        <taxon>Viridiplantae</taxon>
        <taxon>Streptophyta</taxon>
        <taxon>Embryophyta</taxon>
        <taxon>Tracheophyta</taxon>
        <taxon>Spermatophyta</taxon>
        <taxon>Magnoliopsida</taxon>
        <taxon>eudicotyledons</taxon>
        <taxon>Gunneridae</taxon>
        <taxon>Pentapetalae</taxon>
        <taxon>rosids</taxon>
        <taxon>fabids</taxon>
        <taxon>Rosales</taxon>
        <taxon>Cannabaceae</taxon>
        <taxon>Cannabis</taxon>
    </lineage>
</organism>
<keyword evidence="5" id="KW-1185">Reference proteome</keyword>
<feature type="coiled-coil region" evidence="1">
    <location>
        <begin position="43"/>
        <end position="105"/>
    </location>
</feature>
<evidence type="ECO:0000256" key="1">
    <source>
        <dbReference type="SAM" id="Coils"/>
    </source>
</evidence>
<evidence type="ECO:0000313" key="3">
    <source>
        <dbReference type="EMBL" id="KAF4359451.1"/>
    </source>
</evidence>
<proteinExistence type="predicted"/>
<dbReference type="PANTHER" id="PTHR37707">
    <property type="entry name" value="MATERNAL EFFECT EMBRYO ARREST 9"/>
    <property type="match status" value="1"/>
</dbReference>
<evidence type="ECO:0000313" key="2">
    <source>
        <dbReference type="EMBL" id="KAF4347389.1"/>
    </source>
</evidence>
<gene>
    <name evidence="3" type="ORF">F8388_001495</name>
    <name evidence="2" type="ORF">G4B88_009137</name>
</gene>
<dbReference type="Proteomes" id="UP000525078">
    <property type="component" value="Unassembled WGS sequence"/>
</dbReference>
<evidence type="ECO:0000313" key="5">
    <source>
        <dbReference type="Proteomes" id="UP000583929"/>
    </source>
</evidence>
<reference evidence="4 5" key="1">
    <citation type="journal article" date="2020" name="bioRxiv">
        <title>Sequence and annotation of 42 cannabis genomes reveals extensive copy number variation in cannabinoid synthesis and pathogen resistance genes.</title>
        <authorList>
            <person name="Mckernan K.J."/>
            <person name="Helbert Y."/>
            <person name="Kane L.T."/>
            <person name="Ebling H."/>
            <person name="Zhang L."/>
            <person name="Liu B."/>
            <person name="Eaton Z."/>
            <person name="Mclaughlin S."/>
            <person name="Kingan S."/>
            <person name="Baybayan P."/>
            <person name="Concepcion G."/>
            <person name="Jordan M."/>
            <person name="Riva A."/>
            <person name="Barbazuk W."/>
            <person name="Harkins T."/>
        </authorList>
    </citation>
    <scope>NUCLEOTIDE SEQUENCE [LARGE SCALE GENOMIC DNA]</scope>
    <source>
        <strain evidence="4 5">cv. Jamaican Lion 4</strain>
        <strain evidence="2">Father</strain>
        <strain evidence="3">Mother</strain>
        <tissue evidence="3">Leaf</tissue>
    </source>
</reference>
<name>A0A7J6EM69_CANSA</name>